<evidence type="ECO:0000313" key="3">
    <source>
        <dbReference type="Proteomes" id="UP000800094"/>
    </source>
</evidence>
<name>A0A6A6IF16_9PLEO</name>
<evidence type="ECO:0000256" key="1">
    <source>
        <dbReference type="SAM" id="SignalP"/>
    </source>
</evidence>
<evidence type="ECO:0000313" key="2">
    <source>
        <dbReference type="EMBL" id="KAF2248130.1"/>
    </source>
</evidence>
<feature type="signal peptide" evidence="1">
    <location>
        <begin position="1"/>
        <end position="20"/>
    </location>
</feature>
<dbReference type="AlphaFoldDB" id="A0A6A6IF16"/>
<dbReference type="Proteomes" id="UP000800094">
    <property type="component" value="Unassembled WGS sequence"/>
</dbReference>
<dbReference type="GeneID" id="54582499"/>
<accession>A0A6A6IF16</accession>
<organism evidence="2 3">
    <name type="scientific">Trematosphaeria pertusa</name>
    <dbReference type="NCBI Taxonomy" id="390896"/>
    <lineage>
        <taxon>Eukaryota</taxon>
        <taxon>Fungi</taxon>
        <taxon>Dikarya</taxon>
        <taxon>Ascomycota</taxon>
        <taxon>Pezizomycotina</taxon>
        <taxon>Dothideomycetes</taxon>
        <taxon>Pleosporomycetidae</taxon>
        <taxon>Pleosporales</taxon>
        <taxon>Massarineae</taxon>
        <taxon>Trematosphaeriaceae</taxon>
        <taxon>Trematosphaeria</taxon>
    </lineage>
</organism>
<keyword evidence="1" id="KW-0732">Signal</keyword>
<protein>
    <submittedName>
        <fullName evidence="2">Uncharacterized protein</fullName>
    </submittedName>
</protein>
<proteinExistence type="predicted"/>
<keyword evidence="3" id="KW-1185">Reference proteome</keyword>
<sequence length="52" mass="6049">MGTVWLWCAWLTICSPLVSPVCFRSNRYEFGSRKECCMLTLQKLVSNLHRPS</sequence>
<feature type="chain" id="PRO_5025669475" evidence="1">
    <location>
        <begin position="21"/>
        <end position="52"/>
    </location>
</feature>
<dbReference type="RefSeq" id="XP_033683134.1">
    <property type="nucleotide sequence ID" value="XM_033829169.1"/>
</dbReference>
<dbReference type="EMBL" id="ML987196">
    <property type="protein sequence ID" value="KAF2248130.1"/>
    <property type="molecule type" value="Genomic_DNA"/>
</dbReference>
<gene>
    <name evidence="2" type="ORF">BU26DRAFT_519867</name>
</gene>
<reference evidence="2" key="1">
    <citation type="journal article" date="2020" name="Stud. Mycol.">
        <title>101 Dothideomycetes genomes: a test case for predicting lifestyles and emergence of pathogens.</title>
        <authorList>
            <person name="Haridas S."/>
            <person name="Albert R."/>
            <person name="Binder M."/>
            <person name="Bloem J."/>
            <person name="Labutti K."/>
            <person name="Salamov A."/>
            <person name="Andreopoulos B."/>
            <person name="Baker S."/>
            <person name="Barry K."/>
            <person name="Bills G."/>
            <person name="Bluhm B."/>
            <person name="Cannon C."/>
            <person name="Castanera R."/>
            <person name="Culley D."/>
            <person name="Daum C."/>
            <person name="Ezra D."/>
            <person name="Gonzalez J."/>
            <person name="Henrissat B."/>
            <person name="Kuo A."/>
            <person name="Liang C."/>
            <person name="Lipzen A."/>
            <person name="Lutzoni F."/>
            <person name="Magnuson J."/>
            <person name="Mondo S."/>
            <person name="Nolan M."/>
            <person name="Ohm R."/>
            <person name="Pangilinan J."/>
            <person name="Park H.-J."/>
            <person name="Ramirez L."/>
            <person name="Alfaro M."/>
            <person name="Sun H."/>
            <person name="Tritt A."/>
            <person name="Yoshinaga Y."/>
            <person name="Zwiers L.-H."/>
            <person name="Turgeon B."/>
            <person name="Goodwin S."/>
            <person name="Spatafora J."/>
            <person name="Crous P."/>
            <person name="Grigoriev I."/>
        </authorList>
    </citation>
    <scope>NUCLEOTIDE SEQUENCE</scope>
    <source>
        <strain evidence="2">CBS 122368</strain>
    </source>
</reference>